<sequence>MGKQRLNFFHAIVSKFMSPMRLAWKTASFPFFLTGGTAEFGKNRTLS</sequence>
<dbReference type="AlphaFoldDB" id="A0A075MAL5"/>
<evidence type="ECO:0000313" key="1">
    <source>
        <dbReference type="EMBL" id="AIF77765.1"/>
    </source>
</evidence>
<reference evidence="1" key="1">
    <citation type="journal article" date="2014" name="J. Antimicrob. Chemother.">
        <title>Nucleotide sequences of 16 transmissible plasmids identified in nine multidrug-resistant Escherichia coli isolates expressing an ESBL phenotype isolated from food-producing animals and healthy humans.</title>
        <authorList>
            <person name="Wang J."/>
            <person name="Stephan R."/>
            <person name="Power K."/>
            <person name="Yan Q."/>
            <person name="Hachler H."/>
            <person name="Fanning S."/>
        </authorList>
    </citation>
    <scope>NUCLEOTIDE SEQUENCE</scope>
    <source>
        <strain evidence="1">Human-2291</strain>
        <plasmid evidence="1">pH2291-144</plasmid>
    </source>
</reference>
<keyword evidence="1" id="KW-0614">Plasmid</keyword>
<dbReference type="EMBL" id="KJ484628">
    <property type="protein sequence ID" value="AIF77765.1"/>
    <property type="molecule type" value="Genomic_DNA"/>
</dbReference>
<protein>
    <submittedName>
        <fullName evidence="1">Uncharacterized protein</fullName>
    </submittedName>
</protein>
<name>A0A075MAL5_ECOLX</name>
<organism evidence="1">
    <name type="scientific">Escherichia coli</name>
    <dbReference type="NCBI Taxonomy" id="562"/>
    <lineage>
        <taxon>Bacteria</taxon>
        <taxon>Pseudomonadati</taxon>
        <taxon>Pseudomonadota</taxon>
        <taxon>Gammaproteobacteria</taxon>
        <taxon>Enterobacterales</taxon>
        <taxon>Enterobacteriaceae</taxon>
        <taxon>Escherichia</taxon>
    </lineage>
</organism>
<accession>A0A075MAL5</accession>
<proteinExistence type="predicted"/>
<geneLocation type="plasmid" evidence="1">
    <name>pH2291-144</name>
</geneLocation>